<dbReference type="AlphaFoldDB" id="A0ABD2MSQ0"/>
<accession>A0ABD2MSQ0</accession>
<dbReference type="Proteomes" id="UP001516400">
    <property type="component" value="Unassembled WGS sequence"/>
</dbReference>
<evidence type="ECO:0000313" key="2">
    <source>
        <dbReference type="Proteomes" id="UP001516400"/>
    </source>
</evidence>
<name>A0ABD2MSQ0_9CUCU</name>
<gene>
    <name evidence="1" type="ORF">HHI36_008337</name>
</gene>
<proteinExistence type="predicted"/>
<sequence length="144" mass="16291">MQWCILRRPHSFRSQIFVDEIKHYQTTLSDSDQSPYFNHILRNITSLQHSQSSLVQNISDISDKVVALETGLNSIYVGDSEHDNDIPEIVDRVAKAHNLIISNLPKNIDEDNKTSASTIVDHSSELQSVLDQLHSITCEGFFSP</sequence>
<comment type="caution">
    <text evidence="1">The sequence shown here is derived from an EMBL/GenBank/DDBJ whole genome shotgun (WGS) entry which is preliminary data.</text>
</comment>
<protein>
    <submittedName>
        <fullName evidence="1">Uncharacterized protein</fullName>
    </submittedName>
</protein>
<evidence type="ECO:0000313" key="1">
    <source>
        <dbReference type="EMBL" id="KAL3269257.1"/>
    </source>
</evidence>
<keyword evidence="2" id="KW-1185">Reference proteome</keyword>
<organism evidence="1 2">
    <name type="scientific">Cryptolaemus montrouzieri</name>
    <dbReference type="NCBI Taxonomy" id="559131"/>
    <lineage>
        <taxon>Eukaryota</taxon>
        <taxon>Metazoa</taxon>
        <taxon>Ecdysozoa</taxon>
        <taxon>Arthropoda</taxon>
        <taxon>Hexapoda</taxon>
        <taxon>Insecta</taxon>
        <taxon>Pterygota</taxon>
        <taxon>Neoptera</taxon>
        <taxon>Endopterygota</taxon>
        <taxon>Coleoptera</taxon>
        <taxon>Polyphaga</taxon>
        <taxon>Cucujiformia</taxon>
        <taxon>Coccinelloidea</taxon>
        <taxon>Coccinellidae</taxon>
        <taxon>Scymninae</taxon>
        <taxon>Scymnini</taxon>
        <taxon>Cryptolaemus</taxon>
    </lineage>
</organism>
<reference evidence="1 2" key="1">
    <citation type="journal article" date="2021" name="BMC Biol.">
        <title>Horizontally acquired antibacterial genes associated with adaptive radiation of ladybird beetles.</title>
        <authorList>
            <person name="Li H.S."/>
            <person name="Tang X.F."/>
            <person name="Huang Y.H."/>
            <person name="Xu Z.Y."/>
            <person name="Chen M.L."/>
            <person name="Du X.Y."/>
            <person name="Qiu B.Y."/>
            <person name="Chen P.T."/>
            <person name="Zhang W."/>
            <person name="Slipinski A."/>
            <person name="Escalona H.E."/>
            <person name="Waterhouse R.M."/>
            <person name="Zwick A."/>
            <person name="Pang H."/>
        </authorList>
    </citation>
    <scope>NUCLEOTIDE SEQUENCE [LARGE SCALE GENOMIC DNA]</scope>
    <source>
        <strain evidence="1">SYSU2018</strain>
    </source>
</reference>
<dbReference type="EMBL" id="JABFTP020000021">
    <property type="protein sequence ID" value="KAL3269257.1"/>
    <property type="molecule type" value="Genomic_DNA"/>
</dbReference>